<keyword evidence="2" id="KW-1185">Reference proteome</keyword>
<gene>
    <name evidence="1" type="ORF">CRYO30217_02465</name>
</gene>
<dbReference type="EMBL" id="OU015584">
    <property type="protein sequence ID" value="CAG5084439.1"/>
    <property type="molecule type" value="Genomic_DNA"/>
</dbReference>
<accession>A0A916NIP0</accession>
<dbReference type="RefSeq" id="WP_258542694.1">
    <property type="nucleotide sequence ID" value="NZ_OU015584.1"/>
</dbReference>
<protein>
    <submittedName>
        <fullName evidence="1">Uncharacterized protein</fullName>
    </submittedName>
</protein>
<name>A0A916NIP0_9FLAO</name>
<evidence type="ECO:0000313" key="2">
    <source>
        <dbReference type="Proteomes" id="UP000683507"/>
    </source>
</evidence>
<dbReference type="AlphaFoldDB" id="A0A916NIP0"/>
<proteinExistence type="predicted"/>
<sequence>MSKPTLIFVSLLLFPAFLLSQKNDLEDTTRELSVKFMGWGCDCPNWCEEKNYDYFFEHRDTSVSTQKLIEKYCFNLTPSSSEVEIDWDSFYSSSPPKTIVLKGAFYRELQDWPGDDRTIRCRVFRYTSYHFIEE</sequence>
<evidence type="ECO:0000313" key="1">
    <source>
        <dbReference type="EMBL" id="CAG5084439.1"/>
    </source>
</evidence>
<reference evidence="1" key="1">
    <citation type="submission" date="2021-04" db="EMBL/GenBank/DDBJ databases">
        <authorList>
            <person name="Rodrigo-Torres L."/>
            <person name="Arahal R. D."/>
            <person name="Lucena T."/>
        </authorList>
    </citation>
    <scope>NUCLEOTIDE SEQUENCE</scope>
    <source>
        <strain evidence="1">AS29M-1</strain>
    </source>
</reference>
<dbReference type="Proteomes" id="UP000683507">
    <property type="component" value="Chromosome"/>
</dbReference>
<dbReference type="KEGG" id="ptan:CRYO30217_02465"/>
<organism evidence="1 2">
    <name type="scientific">Parvicella tangerina</name>
    <dbReference type="NCBI Taxonomy" id="2829795"/>
    <lineage>
        <taxon>Bacteria</taxon>
        <taxon>Pseudomonadati</taxon>
        <taxon>Bacteroidota</taxon>
        <taxon>Flavobacteriia</taxon>
        <taxon>Flavobacteriales</taxon>
        <taxon>Parvicellaceae</taxon>
        <taxon>Parvicella</taxon>
    </lineage>
</organism>